<dbReference type="EMBL" id="JAVRFE010000192">
    <property type="protein sequence ID" value="MDT0461341.1"/>
    <property type="molecule type" value="Genomic_DNA"/>
</dbReference>
<comment type="caution">
    <text evidence="4">The sequence shown here is derived from an EMBL/GenBank/DDBJ whole genome shotgun (WGS) entry which is preliminary data.</text>
</comment>
<proteinExistence type="predicted"/>
<accession>A0ABU2TKE2</accession>
<keyword evidence="2" id="KW-0732">Signal</keyword>
<feature type="domain" description="Putative mannosyltransferase YkcA/B-like C-terminal" evidence="3">
    <location>
        <begin position="70"/>
        <end position="123"/>
    </location>
</feature>
<dbReference type="Pfam" id="PF24878">
    <property type="entry name" value="YkcB_C"/>
    <property type="match status" value="1"/>
</dbReference>
<dbReference type="Proteomes" id="UP001180551">
    <property type="component" value="Unassembled WGS sequence"/>
</dbReference>
<evidence type="ECO:0000259" key="3">
    <source>
        <dbReference type="Pfam" id="PF24878"/>
    </source>
</evidence>
<evidence type="ECO:0000313" key="5">
    <source>
        <dbReference type="Proteomes" id="UP001180551"/>
    </source>
</evidence>
<evidence type="ECO:0000313" key="4">
    <source>
        <dbReference type="EMBL" id="MDT0461341.1"/>
    </source>
</evidence>
<evidence type="ECO:0000256" key="2">
    <source>
        <dbReference type="SAM" id="SignalP"/>
    </source>
</evidence>
<dbReference type="InterPro" id="IPR056785">
    <property type="entry name" value="YkcA/B-like_C"/>
</dbReference>
<organism evidence="4 5">
    <name type="scientific">Streptomyces mooreae</name>
    <dbReference type="NCBI Taxonomy" id="3075523"/>
    <lineage>
        <taxon>Bacteria</taxon>
        <taxon>Bacillati</taxon>
        <taxon>Actinomycetota</taxon>
        <taxon>Actinomycetes</taxon>
        <taxon>Kitasatosporales</taxon>
        <taxon>Streptomycetaceae</taxon>
        <taxon>Streptomyces</taxon>
    </lineage>
</organism>
<dbReference type="GO" id="GO:0016740">
    <property type="term" value="F:transferase activity"/>
    <property type="evidence" value="ECO:0007669"/>
    <property type="project" value="UniProtKB-KW"/>
</dbReference>
<feature type="chain" id="PRO_5046235812" evidence="2">
    <location>
        <begin position="22"/>
        <end position="125"/>
    </location>
</feature>
<name>A0ABU2TKE2_9ACTN</name>
<evidence type="ECO:0000256" key="1">
    <source>
        <dbReference type="SAM" id="MobiDB-lite"/>
    </source>
</evidence>
<feature type="signal peptide" evidence="2">
    <location>
        <begin position="1"/>
        <end position="21"/>
    </location>
</feature>
<reference evidence="4" key="1">
    <citation type="submission" date="2024-05" db="EMBL/GenBank/DDBJ databases">
        <title>30 novel species of actinomycetes from the DSMZ collection.</title>
        <authorList>
            <person name="Nouioui I."/>
        </authorList>
    </citation>
    <scope>NUCLEOTIDE SEQUENCE</scope>
    <source>
        <strain evidence="4">DSM 41527</strain>
    </source>
</reference>
<protein>
    <submittedName>
        <fullName evidence="4">Mannosyl transferase</fullName>
    </submittedName>
</protein>
<gene>
    <name evidence="4" type="ORF">RM550_37550</name>
</gene>
<keyword evidence="5" id="KW-1185">Reference proteome</keyword>
<sequence length="125" mass="13350">MVHSALAASLASVLLAPAVWATSCLDPRYAGSPLSPQAGPVGPDYRDRPHHRPTFRRYPLSTPSARDAALLHYLSAHRSGEKYLLATQAAYGAEPLLRATSQPVLVMGGFTGLTPYPTARRLSGL</sequence>
<keyword evidence="4" id="KW-0808">Transferase</keyword>
<feature type="non-terminal residue" evidence="4">
    <location>
        <position position="125"/>
    </location>
</feature>
<feature type="region of interest" description="Disordered" evidence="1">
    <location>
        <begin position="29"/>
        <end position="59"/>
    </location>
</feature>